<name>A0AAN8VAX5_9MAGN</name>
<dbReference type="AlphaFoldDB" id="A0AAN8VAX5"/>
<dbReference type="PANTHER" id="PTHR10688">
    <property type="entry name" value="PWWP DOMAIN-CONTAINING PROTEIN"/>
    <property type="match status" value="1"/>
</dbReference>
<gene>
    <name evidence="3" type="ORF">RJ641_002598</name>
</gene>
<feature type="domain" description="PWWP" evidence="2">
    <location>
        <begin position="247"/>
        <end position="284"/>
    </location>
</feature>
<dbReference type="PANTHER" id="PTHR10688:SF6">
    <property type="entry name" value="SERINE_THREONINE-KINASE ATM"/>
    <property type="match status" value="1"/>
</dbReference>
<evidence type="ECO:0000256" key="1">
    <source>
        <dbReference type="SAM" id="MobiDB-lite"/>
    </source>
</evidence>
<organism evidence="3 4">
    <name type="scientific">Dillenia turbinata</name>
    <dbReference type="NCBI Taxonomy" id="194707"/>
    <lineage>
        <taxon>Eukaryota</taxon>
        <taxon>Viridiplantae</taxon>
        <taxon>Streptophyta</taxon>
        <taxon>Embryophyta</taxon>
        <taxon>Tracheophyta</taxon>
        <taxon>Spermatophyta</taxon>
        <taxon>Magnoliopsida</taxon>
        <taxon>eudicotyledons</taxon>
        <taxon>Gunneridae</taxon>
        <taxon>Pentapetalae</taxon>
        <taxon>Dilleniales</taxon>
        <taxon>Dilleniaceae</taxon>
        <taxon>Dillenia</taxon>
    </lineage>
</organism>
<dbReference type="InterPro" id="IPR000313">
    <property type="entry name" value="PWWP_dom"/>
</dbReference>
<evidence type="ECO:0000259" key="2">
    <source>
        <dbReference type="PROSITE" id="PS50812"/>
    </source>
</evidence>
<dbReference type="Pfam" id="PF00855">
    <property type="entry name" value="PWWP"/>
    <property type="match status" value="1"/>
</dbReference>
<evidence type="ECO:0000313" key="4">
    <source>
        <dbReference type="Proteomes" id="UP001370490"/>
    </source>
</evidence>
<comment type="caution">
    <text evidence="3">The sequence shown here is derived from an EMBL/GenBank/DDBJ whole genome shotgun (WGS) entry which is preliminary data.</text>
</comment>
<dbReference type="Gene3D" id="2.30.30.140">
    <property type="match status" value="1"/>
</dbReference>
<dbReference type="Proteomes" id="UP001370490">
    <property type="component" value="Unassembled WGS sequence"/>
</dbReference>
<accession>A0AAN8VAX5</accession>
<evidence type="ECO:0000313" key="3">
    <source>
        <dbReference type="EMBL" id="KAK6930805.1"/>
    </source>
</evidence>
<feature type="compositionally biased region" description="Polar residues" evidence="1">
    <location>
        <begin position="271"/>
        <end position="284"/>
    </location>
</feature>
<keyword evidence="4" id="KW-1185">Reference proteome</keyword>
<dbReference type="PROSITE" id="PS50812">
    <property type="entry name" value="PWWP"/>
    <property type="match status" value="1"/>
</dbReference>
<dbReference type="InterPro" id="IPR052657">
    <property type="entry name" value="PDP_family_Arabidopsis"/>
</dbReference>
<dbReference type="CDD" id="cd05162">
    <property type="entry name" value="PWWP"/>
    <property type="match status" value="1"/>
</dbReference>
<sequence>MLCSLMETFVACTDIKGMEMDTKSSAKSKEFEKLVSPNRILNKFKSGRRMEIKHVKSFISNTLETPSGQRKVETLEEVFGASRIYGLNEKPENGGMVSIGCTNNEESNAVVTTQVTGSEYPAPTYTKRIGVGSFGVASEEGVFAMFGENAMEELREVGQSSSGCGINLFVDVSCPRDETTQDIGNVNCLEPILSSKKTAIAETSVPDANQFDSIVGEMESGNGDHERNEVANEEEEVLINQDHNFMIGDLVWIKMKNQSWWPGQIFDPSDGSKSTPKNTQRNDNFEQMSTHSNTINFLQAVGKAADETVKRIQLVMTCSRISRENLENFSTQVGGNAGNVEGVDKPKSRIG</sequence>
<feature type="region of interest" description="Disordered" evidence="1">
    <location>
        <begin position="264"/>
        <end position="284"/>
    </location>
</feature>
<dbReference type="EMBL" id="JBAMMX010000011">
    <property type="protein sequence ID" value="KAK6930805.1"/>
    <property type="molecule type" value="Genomic_DNA"/>
</dbReference>
<dbReference type="SUPFAM" id="SSF63748">
    <property type="entry name" value="Tudor/PWWP/MBT"/>
    <property type="match status" value="1"/>
</dbReference>
<reference evidence="3 4" key="1">
    <citation type="submission" date="2023-12" db="EMBL/GenBank/DDBJ databases">
        <title>A high-quality genome assembly for Dillenia turbinata (Dilleniales).</title>
        <authorList>
            <person name="Chanderbali A."/>
        </authorList>
    </citation>
    <scope>NUCLEOTIDE SEQUENCE [LARGE SCALE GENOMIC DNA]</scope>
    <source>
        <strain evidence="3">LSX21</strain>
        <tissue evidence="3">Leaf</tissue>
    </source>
</reference>
<proteinExistence type="predicted"/>
<protein>
    <submittedName>
        <fullName evidence="3">PWWP domain</fullName>
    </submittedName>
</protein>